<dbReference type="InParanoid" id="A0A286UXD3"/>
<proteinExistence type="predicted"/>
<protein>
    <submittedName>
        <fullName evidence="2">Uncharacterized protein</fullName>
    </submittedName>
</protein>
<name>A0A286UXD3_9AGAM</name>
<evidence type="ECO:0000313" key="3">
    <source>
        <dbReference type="Proteomes" id="UP000217199"/>
    </source>
</evidence>
<feature type="compositionally biased region" description="Basic and acidic residues" evidence="1">
    <location>
        <begin position="1"/>
        <end position="13"/>
    </location>
</feature>
<gene>
    <name evidence="2" type="ORF">PNOK_0128600</name>
</gene>
<dbReference type="EMBL" id="NBII01000001">
    <property type="protein sequence ID" value="PAV24218.1"/>
    <property type="molecule type" value="Genomic_DNA"/>
</dbReference>
<dbReference type="OrthoDB" id="3231351at2759"/>
<dbReference type="Proteomes" id="UP000217199">
    <property type="component" value="Unassembled WGS sequence"/>
</dbReference>
<feature type="region of interest" description="Disordered" evidence="1">
    <location>
        <begin position="1"/>
        <end position="32"/>
    </location>
</feature>
<evidence type="ECO:0000313" key="2">
    <source>
        <dbReference type="EMBL" id="PAV24218.1"/>
    </source>
</evidence>
<reference evidence="2 3" key="1">
    <citation type="journal article" date="2017" name="Mol. Ecol.">
        <title>Comparative and population genomic landscape of Phellinus noxius: A hypervariable fungus causing root rot in trees.</title>
        <authorList>
            <person name="Chung C.L."/>
            <person name="Lee T.J."/>
            <person name="Akiba M."/>
            <person name="Lee H.H."/>
            <person name="Kuo T.H."/>
            <person name="Liu D."/>
            <person name="Ke H.M."/>
            <person name="Yokoi T."/>
            <person name="Roa M.B."/>
            <person name="Lu M.J."/>
            <person name="Chang Y.Y."/>
            <person name="Ann P.J."/>
            <person name="Tsai J.N."/>
            <person name="Chen C.Y."/>
            <person name="Tzean S.S."/>
            <person name="Ota Y."/>
            <person name="Hattori T."/>
            <person name="Sahashi N."/>
            <person name="Liou R.F."/>
            <person name="Kikuchi T."/>
            <person name="Tsai I.J."/>
        </authorList>
    </citation>
    <scope>NUCLEOTIDE SEQUENCE [LARGE SCALE GENOMIC DNA]</scope>
    <source>
        <strain evidence="2 3">FFPRI411160</strain>
    </source>
</reference>
<keyword evidence="3" id="KW-1185">Reference proteome</keyword>
<organism evidence="2 3">
    <name type="scientific">Pyrrhoderma noxium</name>
    <dbReference type="NCBI Taxonomy" id="2282107"/>
    <lineage>
        <taxon>Eukaryota</taxon>
        <taxon>Fungi</taxon>
        <taxon>Dikarya</taxon>
        <taxon>Basidiomycota</taxon>
        <taxon>Agaricomycotina</taxon>
        <taxon>Agaricomycetes</taxon>
        <taxon>Hymenochaetales</taxon>
        <taxon>Hymenochaetaceae</taxon>
        <taxon>Pyrrhoderma</taxon>
    </lineage>
</organism>
<sequence length="543" mass="60951">MQRGEKRAMKYDDTSGASAGPAAKKPNKEKIPDFDWGTDNYALTKTLVNELRKPENRSVLFPDSDGMIVKTGDTKEDVYRRIAKVVHPEAFASDSQTAGSRMKNKTVALWKEYSGYCRRLQELATIHRITIPPSGPDTNAPADVQTEWRKMTISMPVFTELREFMPIRPEERPKAPGIKAQPPRTPSTFNHTQGHVEDPPDHIKEINASPSFSGPVSSPSVTLTPVVRELVGDTEGHKVNGVKINTQKSITLNEYLELRRSFQEDVRLGIFSPAEAKARIEILEQRRQQHEQETEYHSPSRDIPAPLSSVSSIGYGVPSPIDQNPDPVQERVFEEKTILLNFRKPVIHHSIMDKSFKEIFRAILTHAMECSFAECRLDSGRKKPQICIVKLPANEGSQQYEVYLACTSGYVPLTAHPNASCSYINGSASIYIMDIPLMVHESAQGWAMTCLDYAHSVAIAANRRQLTLEEIRDIQMKASKVVLDQYAKQQLQYLNESSTFLDILQLGVLCENTWKIGLPFGKLPHQINGIKERTSPNGIHGIH</sequence>
<accession>A0A286UXD3</accession>
<comment type="caution">
    <text evidence="2">The sequence shown here is derived from an EMBL/GenBank/DDBJ whole genome shotgun (WGS) entry which is preliminary data.</text>
</comment>
<evidence type="ECO:0000256" key="1">
    <source>
        <dbReference type="SAM" id="MobiDB-lite"/>
    </source>
</evidence>
<dbReference type="AlphaFoldDB" id="A0A286UXD3"/>